<comment type="caution">
    <text evidence="1">The sequence shown here is derived from an EMBL/GenBank/DDBJ whole genome shotgun (WGS) entry which is preliminary data.</text>
</comment>
<keyword evidence="2" id="KW-1185">Reference proteome</keyword>
<gene>
    <name evidence="1" type="ORF">DYY88_05100</name>
</gene>
<name>A0A4Q7EFH7_9CYAN</name>
<dbReference type="Proteomes" id="UP000292459">
    <property type="component" value="Unassembled WGS sequence"/>
</dbReference>
<proteinExistence type="predicted"/>
<organism evidence="1 2">
    <name type="scientific">Leptolyngbya iicbica LK</name>
    <dbReference type="NCBI Taxonomy" id="2294035"/>
    <lineage>
        <taxon>Bacteria</taxon>
        <taxon>Bacillati</taxon>
        <taxon>Cyanobacteriota</taxon>
        <taxon>Cyanophyceae</taxon>
        <taxon>Leptolyngbyales</taxon>
        <taxon>Leptolyngbyaceae</taxon>
        <taxon>Leptolyngbya group</taxon>
        <taxon>Leptolyngbya</taxon>
        <taxon>Leptolyngbya iicbica</taxon>
    </lineage>
</organism>
<evidence type="ECO:0000313" key="1">
    <source>
        <dbReference type="EMBL" id="RZM82614.1"/>
    </source>
</evidence>
<sequence>MKWQGPATWLDYRYTPVKHEVYQAIYEDLITRYIALFCAQSSDEIIYKVGVAGIGINTILAYAIFRSQCCAQLKADQYTHVAGQQAEPLAKFDWLSFPKQALQRYAFQPSNLRTYNFRRRLKNLYSLGQGLPSGKISSYLAIGSLSHPAQLFCQQTQRRLTYLNPYAHTRRSQESRLHNPSLSALIEQYHSDIIKTYQLVDSDIPWASFIQQSSHFAINQTHDFIVRNLTPLKQKIAQTNHTLVAAGLGYPLHRAFVSAWQLAGGEAIGFSHGNSYATAAFNRGYVDADGLSLVDRYYSGAPGEDQLLQELAKTCSRGLQMAEVAPLQSSPYREIFDCLPKHQTRSSVKSVMLLGFPMNQVLYPSMPNYHALSILRLEIGILKCLKANGFTTLYKAHPNRLTEIAGVMDSYVDEIITQPFEDSHQMADCVVFTHPYTSTFGYAMLTQTPLVLMNHTSVSWYPLAFDAVAKRCCMVQLETDDDDEFTFSDHELMGAIAASPHSVNHEVVYQYAF</sequence>
<dbReference type="EMBL" id="QVFV01000001">
    <property type="protein sequence ID" value="RZM82614.1"/>
    <property type="molecule type" value="Genomic_DNA"/>
</dbReference>
<protein>
    <submittedName>
        <fullName evidence="1">Uncharacterized protein</fullName>
    </submittedName>
</protein>
<dbReference type="OrthoDB" id="9830242at2"/>
<accession>A0A4Q7EFH7</accession>
<reference evidence="1 2" key="1">
    <citation type="submission" date="2018-11" db="EMBL/GenBank/DDBJ databases">
        <title>Whole genome sequencing of an environmental sample.</title>
        <authorList>
            <person name="Sarangi A.N."/>
            <person name="Singh D."/>
            <person name="Tripathy S."/>
        </authorList>
    </citation>
    <scope>NUCLEOTIDE SEQUENCE [LARGE SCALE GENOMIC DNA]</scope>
    <source>
        <strain evidence="1 2">Lakshadweep</strain>
    </source>
</reference>
<dbReference type="AlphaFoldDB" id="A0A4Q7EFH7"/>
<evidence type="ECO:0000313" key="2">
    <source>
        <dbReference type="Proteomes" id="UP000292459"/>
    </source>
</evidence>